<dbReference type="PANTHER" id="PTHR47178">
    <property type="entry name" value="MONOOXYGENASE, FAD-BINDING"/>
    <property type="match status" value="1"/>
</dbReference>
<dbReference type="Gene3D" id="3.50.50.60">
    <property type="entry name" value="FAD/NAD(P)-binding domain"/>
    <property type="match status" value="1"/>
</dbReference>
<dbReference type="SUPFAM" id="SSF51905">
    <property type="entry name" value="FAD/NAD(P)-binding domain"/>
    <property type="match status" value="1"/>
</dbReference>
<accession>A0A8E2F8V6</accession>
<reference evidence="6 7" key="1">
    <citation type="journal article" date="2016" name="Nat. Commun.">
        <title>Ectomycorrhizal ecology is imprinted in the genome of the dominant symbiotic fungus Cenococcum geophilum.</title>
        <authorList>
            <consortium name="DOE Joint Genome Institute"/>
            <person name="Peter M."/>
            <person name="Kohler A."/>
            <person name="Ohm R.A."/>
            <person name="Kuo A."/>
            <person name="Krutzmann J."/>
            <person name="Morin E."/>
            <person name="Arend M."/>
            <person name="Barry K.W."/>
            <person name="Binder M."/>
            <person name="Choi C."/>
            <person name="Clum A."/>
            <person name="Copeland A."/>
            <person name="Grisel N."/>
            <person name="Haridas S."/>
            <person name="Kipfer T."/>
            <person name="LaButti K."/>
            <person name="Lindquist E."/>
            <person name="Lipzen A."/>
            <person name="Maire R."/>
            <person name="Meier B."/>
            <person name="Mihaltcheva S."/>
            <person name="Molinier V."/>
            <person name="Murat C."/>
            <person name="Poggeler S."/>
            <person name="Quandt C.A."/>
            <person name="Sperisen C."/>
            <person name="Tritt A."/>
            <person name="Tisserant E."/>
            <person name="Crous P.W."/>
            <person name="Henrissat B."/>
            <person name="Nehls U."/>
            <person name="Egli S."/>
            <person name="Spatafora J.W."/>
            <person name="Grigoriev I.V."/>
            <person name="Martin F.M."/>
        </authorList>
    </citation>
    <scope>NUCLEOTIDE SEQUENCE [LARGE SCALE GENOMIC DNA]</scope>
    <source>
        <strain evidence="6 7">CBS 207.34</strain>
    </source>
</reference>
<evidence type="ECO:0000313" key="6">
    <source>
        <dbReference type="EMBL" id="OCL12715.1"/>
    </source>
</evidence>
<protein>
    <submittedName>
        <fullName evidence="6">Uncharacterized protein</fullName>
    </submittedName>
</protein>
<proteinExistence type="predicted"/>
<dbReference type="OrthoDB" id="47494at2759"/>
<gene>
    <name evidence="6" type="ORF">AOQ84DRAFT_143664</name>
</gene>
<dbReference type="InterPro" id="IPR036188">
    <property type="entry name" value="FAD/NAD-bd_sf"/>
</dbReference>
<sequence>MAEFKVIILGAGLVGSLLANGLLHNRVDFMVYERDEKDSKREGYQIRLGAPALAGFKACSTQDQRDDLLPKFCRSDGVLSSAPTLYDTHFNCLLDLAKFPAYAKSAPIDRVVLRDFPAKPIYDAEKLKYGKKFKAYQVVQDATGKTSVTVIFEDGTQD</sequence>
<evidence type="ECO:0000256" key="1">
    <source>
        <dbReference type="ARBA" id="ARBA00001974"/>
    </source>
</evidence>
<keyword evidence="5" id="KW-0503">Monooxygenase</keyword>
<keyword evidence="2" id="KW-0285">Flavoprotein</keyword>
<dbReference type="PANTHER" id="PTHR47178:SF5">
    <property type="entry name" value="FAD-BINDING DOMAIN-CONTAINING PROTEIN"/>
    <property type="match status" value="1"/>
</dbReference>
<evidence type="ECO:0000256" key="5">
    <source>
        <dbReference type="ARBA" id="ARBA00023033"/>
    </source>
</evidence>
<evidence type="ECO:0000256" key="4">
    <source>
        <dbReference type="ARBA" id="ARBA00023002"/>
    </source>
</evidence>
<dbReference type="Proteomes" id="UP000250140">
    <property type="component" value="Unassembled WGS sequence"/>
</dbReference>
<organism evidence="6 7">
    <name type="scientific">Glonium stellatum</name>
    <dbReference type="NCBI Taxonomy" id="574774"/>
    <lineage>
        <taxon>Eukaryota</taxon>
        <taxon>Fungi</taxon>
        <taxon>Dikarya</taxon>
        <taxon>Ascomycota</taxon>
        <taxon>Pezizomycotina</taxon>
        <taxon>Dothideomycetes</taxon>
        <taxon>Pleosporomycetidae</taxon>
        <taxon>Gloniales</taxon>
        <taxon>Gloniaceae</taxon>
        <taxon>Glonium</taxon>
    </lineage>
</organism>
<evidence type="ECO:0000256" key="3">
    <source>
        <dbReference type="ARBA" id="ARBA00022827"/>
    </source>
</evidence>
<evidence type="ECO:0000256" key="2">
    <source>
        <dbReference type="ARBA" id="ARBA00022630"/>
    </source>
</evidence>
<keyword evidence="7" id="KW-1185">Reference proteome</keyword>
<dbReference type="EMBL" id="KV748841">
    <property type="protein sequence ID" value="OCL12715.1"/>
    <property type="molecule type" value="Genomic_DNA"/>
</dbReference>
<dbReference type="AlphaFoldDB" id="A0A8E2F8V6"/>
<keyword evidence="4" id="KW-0560">Oxidoreductase</keyword>
<evidence type="ECO:0000313" key="7">
    <source>
        <dbReference type="Proteomes" id="UP000250140"/>
    </source>
</evidence>
<dbReference type="GO" id="GO:0004497">
    <property type="term" value="F:monooxygenase activity"/>
    <property type="evidence" value="ECO:0007669"/>
    <property type="project" value="UniProtKB-KW"/>
</dbReference>
<comment type="cofactor">
    <cofactor evidence="1">
        <name>FAD</name>
        <dbReference type="ChEBI" id="CHEBI:57692"/>
    </cofactor>
</comment>
<name>A0A8E2F8V6_9PEZI</name>
<keyword evidence="3" id="KW-0274">FAD</keyword>